<accession>A0A6J4U7P8</accession>
<dbReference type="InterPro" id="IPR036390">
    <property type="entry name" value="WH_DNA-bd_sf"/>
</dbReference>
<dbReference type="InterPro" id="IPR050397">
    <property type="entry name" value="Env_Response_Regulators"/>
</dbReference>
<protein>
    <submittedName>
        <fullName evidence="5">cAMP-binding proteins - catabolite gene activator and regulatory subunit of cAMP-dependent protein kinases</fullName>
    </submittedName>
</protein>
<proteinExistence type="predicted"/>
<dbReference type="GO" id="GO:0003700">
    <property type="term" value="F:DNA-binding transcription factor activity"/>
    <property type="evidence" value="ECO:0007669"/>
    <property type="project" value="TreeGrafter"/>
</dbReference>
<organism evidence="5">
    <name type="scientific">uncultured Sphingosinicella sp</name>
    <dbReference type="NCBI Taxonomy" id="478748"/>
    <lineage>
        <taxon>Bacteria</taxon>
        <taxon>Pseudomonadati</taxon>
        <taxon>Pseudomonadota</taxon>
        <taxon>Alphaproteobacteria</taxon>
        <taxon>Sphingomonadales</taxon>
        <taxon>Sphingosinicellaceae</taxon>
        <taxon>Sphingosinicella</taxon>
        <taxon>environmental samples</taxon>
    </lineage>
</organism>
<reference evidence="5" key="1">
    <citation type="submission" date="2020-02" db="EMBL/GenBank/DDBJ databases">
        <authorList>
            <person name="Meier V. D."/>
        </authorList>
    </citation>
    <scope>NUCLEOTIDE SEQUENCE</scope>
    <source>
        <strain evidence="5">AVDCRST_MAG23</strain>
    </source>
</reference>
<evidence type="ECO:0000256" key="2">
    <source>
        <dbReference type="ARBA" id="ARBA00023125"/>
    </source>
</evidence>
<feature type="domain" description="HTH crp-type" evidence="4">
    <location>
        <begin position="160"/>
        <end position="226"/>
    </location>
</feature>
<dbReference type="Gene3D" id="2.60.120.10">
    <property type="entry name" value="Jelly Rolls"/>
    <property type="match status" value="1"/>
</dbReference>
<dbReference type="InterPro" id="IPR018490">
    <property type="entry name" value="cNMP-bd_dom_sf"/>
</dbReference>
<sequence length="263" mass="27751">MVETAGSAGGLQPTAIATLFAGNRLLATFSPGDRAILESAAEVVELTRDAVLFDAGGEVPASYFPAAGAMISLVIFIGDGRTVEVATIGKEGAAGGIVSCGSAPAFARAVVQMSGPALRVPIAAIESVKARSAHVRSIFCRYADALLAQVMQSVACNALHPIETRCCRWLLTAHDRVEGEIIPLTQEYLAEMLGVQRTSVSPIARSLQDKGLISYRRGRIEITDRAGLERNACECYRSVERHFAAVLPEPKPQKLIDAGGGMA</sequence>
<dbReference type="EMBL" id="CADCWD010000070">
    <property type="protein sequence ID" value="CAA9541192.1"/>
    <property type="molecule type" value="Genomic_DNA"/>
</dbReference>
<dbReference type="Pfam" id="PF13545">
    <property type="entry name" value="HTH_Crp_2"/>
    <property type="match status" value="1"/>
</dbReference>
<dbReference type="SMART" id="SM00419">
    <property type="entry name" value="HTH_CRP"/>
    <property type="match status" value="1"/>
</dbReference>
<evidence type="ECO:0000256" key="1">
    <source>
        <dbReference type="ARBA" id="ARBA00023015"/>
    </source>
</evidence>
<gene>
    <name evidence="5" type="ORF">AVDCRST_MAG23-2080</name>
</gene>
<evidence type="ECO:0000259" key="4">
    <source>
        <dbReference type="PROSITE" id="PS51063"/>
    </source>
</evidence>
<keyword evidence="2" id="KW-0238">DNA-binding</keyword>
<dbReference type="SUPFAM" id="SSF51206">
    <property type="entry name" value="cAMP-binding domain-like"/>
    <property type="match status" value="1"/>
</dbReference>
<dbReference type="GO" id="GO:0003677">
    <property type="term" value="F:DNA binding"/>
    <property type="evidence" value="ECO:0007669"/>
    <property type="project" value="UniProtKB-KW"/>
</dbReference>
<evidence type="ECO:0000256" key="3">
    <source>
        <dbReference type="ARBA" id="ARBA00023163"/>
    </source>
</evidence>
<dbReference type="SUPFAM" id="SSF46785">
    <property type="entry name" value="Winged helix' DNA-binding domain"/>
    <property type="match status" value="1"/>
</dbReference>
<evidence type="ECO:0000313" key="5">
    <source>
        <dbReference type="EMBL" id="CAA9541192.1"/>
    </source>
</evidence>
<dbReference type="PROSITE" id="PS51063">
    <property type="entry name" value="HTH_CRP_2"/>
    <property type="match status" value="1"/>
</dbReference>
<dbReference type="GO" id="GO:0005829">
    <property type="term" value="C:cytosol"/>
    <property type="evidence" value="ECO:0007669"/>
    <property type="project" value="TreeGrafter"/>
</dbReference>
<dbReference type="PANTHER" id="PTHR24567:SF74">
    <property type="entry name" value="HTH-TYPE TRANSCRIPTIONAL REGULATOR ARCR"/>
    <property type="match status" value="1"/>
</dbReference>
<dbReference type="PANTHER" id="PTHR24567">
    <property type="entry name" value="CRP FAMILY TRANSCRIPTIONAL REGULATORY PROTEIN"/>
    <property type="match status" value="1"/>
</dbReference>
<dbReference type="InterPro" id="IPR012318">
    <property type="entry name" value="HTH_CRP"/>
</dbReference>
<keyword evidence="3" id="KW-0804">Transcription</keyword>
<keyword evidence="1" id="KW-0805">Transcription regulation</keyword>
<dbReference type="InterPro" id="IPR014710">
    <property type="entry name" value="RmlC-like_jellyroll"/>
</dbReference>
<dbReference type="AlphaFoldDB" id="A0A6J4U7P8"/>
<name>A0A6J4U7P8_9SPHN</name>